<keyword evidence="2 4" id="KW-0560">Oxidoreductase</keyword>
<dbReference type="AlphaFoldDB" id="A0A7D9CZZ0"/>
<keyword evidence="7" id="KW-1185">Reference proteome</keyword>
<dbReference type="Gene3D" id="3.40.605.10">
    <property type="entry name" value="Aldehyde Dehydrogenase, Chain A, domain 1"/>
    <property type="match status" value="1"/>
</dbReference>
<dbReference type="FunFam" id="3.40.605.10:FF:000001">
    <property type="entry name" value="Aldehyde dehydrogenase 1"/>
    <property type="match status" value="1"/>
</dbReference>
<dbReference type="EMBL" id="CABFWN010000006">
    <property type="protein sequence ID" value="VUG19977.1"/>
    <property type="molecule type" value="Genomic_DNA"/>
</dbReference>
<organism evidence="6 7">
    <name type="scientific">Dekkera bruxellensis</name>
    <name type="common">Brettanomyces custersii</name>
    <dbReference type="NCBI Taxonomy" id="5007"/>
    <lineage>
        <taxon>Eukaryota</taxon>
        <taxon>Fungi</taxon>
        <taxon>Dikarya</taxon>
        <taxon>Ascomycota</taxon>
        <taxon>Saccharomycotina</taxon>
        <taxon>Pichiomycetes</taxon>
        <taxon>Pichiales</taxon>
        <taxon>Pichiaceae</taxon>
        <taxon>Brettanomyces</taxon>
    </lineage>
</organism>
<dbReference type="Gene3D" id="3.40.309.10">
    <property type="entry name" value="Aldehyde Dehydrogenase, Chain A, domain 2"/>
    <property type="match status" value="1"/>
</dbReference>
<evidence type="ECO:0000256" key="1">
    <source>
        <dbReference type="ARBA" id="ARBA00009986"/>
    </source>
</evidence>
<evidence type="ECO:0000313" key="7">
    <source>
        <dbReference type="Proteomes" id="UP000478008"/>
    </source>
</evidence>
<dbReference type="InterPro" id="IPR016163">
    <property type="entry name" value="Ald_DH_C"/>
</dbReference>
<reference evidence="6 7" key="1">
    <citation type="submission" date="2019-07" db="EMBL/GenBank/DDBJ databases">
        <authorList>
            <person name="Friedrich A."/>
            <person name="Schacherer J."/>
        </authorList>
    </citation>
    <scope>NUCLEOTIDE SEQUENCE [LARGE SCALE GENOMIC DNA]</scope>
</reference>
<dbReference type="InterPro" id="IPR016161">
    <property type="entry name" value="Ald_DH/histidinol_DH"/>
</dbReference>
<evidence type="ECO:0000256" key="2">
    <source>
        <dbReference type="ARBA" id="ARBA00023002"/>
    </source>
</evidence>
<dbReference type="InterPro" id="IPR015590">
    <property type="entry name" value="Aldehyde_DH_dom"/>
</dbReference>
<evidence type="ECO:0000256" key="3">
    <source>
        <dbReference type="PROSITE-ProRule" id="PRU10007"/>
    </source>
</evidence>
<dbReference type="GO" id="GO:0019752">
    <property type="term" value="P:carboxylic acid metabolic process"/>
    <property type="evidence" value="ECO:0007669"/>
    <property type="project" value="UniProtKB-ARBA"/>
</dbReference>
<sequence>MSSYPAKIIKAPNGLEIKQPLGLFINNEWVKTEKTLDAINPSTEEVIASVYAADKEAVDKAVDAAQRAFEDPSWSDISGSDRATYLYKMSEIIRRDSKIIAAIESLDNGKPYEAESLCGDLVEAADIFKYYAGWADKHTGQFLGSQVFGKDRICYVDPVPLGVVAGIVPWNFPFDMMAWKIAPALATGNTLVMKSSEITPLSALFYGNIALEAGIPKGVLNIISGYGKDTGYALSSHPNVDKIAFTGSTATGKKIMEAAGQSNIKKVSLECGGKSPFIIFQDCNMKACLEWAYTGIFYNKGEVCTSTSRFFVQDSIYDEFVSKFVEYTKTHAIVKPPFEKDCTIGPLVSSAQYQKVKKYVDLGIKEGAKLLSGKFLEGKGYFCEPFIFANCTDDMTIMKDEIFGPVVAISKFSTIDDVVKRANSTTYGLAAAIFTNNITKAHKVAKKLQAGMVWINSNGDSDIHVPFGGEKMSGIGRELGSYALDLFTQQRAVFVNLDLPEEQ</sequence>
<dbReference type="InterPro" id="IPR016162">
    <property type="entry name" value="Ald_DH_N"/>
</dbReference>
<comment type="similarity">
    <text evidence="1 4">Belongs to the aldehyde dehydrogenase family.</text>
</comment>
<accession>A0A7D9CZZ0</accession>
<dbReference type="InterPro" id="IPR029510">
    <property type="entry name" value="Ald_DH_CS_GLU"/>
</dbReference>
<dbReference type="PANTHER" id="PTHR11699">
    <property type="entry name" value="ALDEHYDE DEHYDROGENASE-RELATED"/>
    <property type="match status" value="1"/>
</dbReference>
<evidence type="ECO:0000259" key="5">
    <source>
        <dbReference type="Pfam" id="PF00171"/>
    </source>
</evidence>
<dbReference type="Proteomes" id="UP000478008">
    <property type="component" value="Unassembled WGS sequence"/>
</dbReference>
<dbReference type="SUPFAM" id="SSF53720">
    <property type="entry name" value="ALDH-like"/>
    <property type="match status" value="1"/>
</dbReference>
<gene>
    <name evidence="6" type="primary">ALD2</name>
    <name evidence="6" type="ORF">DEBR0S6_04808G</name>
</gene>
<protein>
    <submittedName>
        <fullName evidence="6">DEBR0S6_04808g1_1</fullName>
    </submittedName>
</protein>
<evidence type="ECO:0000256" key="4">
    <source>
        <dbReference type="RuleBase" id="RU003345"/>
    </source>
</evidence>
<dbReference type="FunFam" id="3.40.309.10:FF:000012">
    <property type="entry name" value="Betaine aldehyde dehydrogenase"/>
    <property type="match status" value="1"/>
</dbReference>
<dbReference type="Pfam" id="PF00171">
    <property type="entry name" value="Aldedh"/>
    <property type="match status" value="1"/>
</dbReference>
<name>A0A7D9CZZ0_DEKBR</name>
<evidence type="ECO:0000313" key="6">
    <source>
        <dbReference type="EMBL" id="VUG19977.1"/>
    </source>
</evidence>
<dbReference type="GO" id="GO:0016620">
    <property type="term" value="F:oxidoreductase activity, acting on the aldehyde or oxo group of donors, NAD or NADP as acceptor"/>
    <property type="evidence" value="ECO:0007669"/>
    <property type="project" value="InterPro"/>
</dbReference>
<proteinExistence type="inferred from homology"/>
<feature type="active site" evidence="3">
    <location>
        <position position="270"/>
    </location>
</feature>
<dbReference type="PROSITE" id="PS00687">
    <property type="entry name" value="ALDEHYDE_DEHYDR_GLU"/>
    <property type="match status" value="1"/>
</dbReference>
<feature type="domain" description="Aldehyde dehydrogenase" evidence="5">
    <location>
        <begin position="29"/>
        <end position="493"/>
    </location>
</feature>